<evidence type="ECO:0000256" key="2">
    <source>
        <dbReference type="ARBA" id="ARBA00022670"/>
    </source>
</evidence>
<evidence type="ECO:0000256" key="6">
    <source>
        <dbReference type="SAM" id="MobiDB-lite"/>
    </source>
</evidence>
<dbReference type="Pfam" id="PF00648">
    <property type="entry name" value="Peptidase_C2"/>
    <property type="match status" value="1"/>
</dbReference>
<keyword evidence="2" id="KW-0645">Protease</keyword>
<feature type="compositionally biased region" description="Low complexity" evidence="6">
    <location>
        <begin position="190"/>
        <end position="206"/>
    </location>
</feature>
<dbReference type="InterPro" id="IPR001300">
    <property type="entry name" value="Peptidase_C2_calpain_cat"/>
</dbReference>
<comment type="similarity">
    <text evidence="1">Belongs to the peptidase C2 family.</text>
</comment>
<dbReference type="SUPFAM" id="SSF49758">
    <property type="entry name" value="Calpain large subunit, middle domain (domain III)"/>
    <property type="match status" value="1"/>
</dbReference>
<evidence type="ECO:0000256" key="1">
    <source>
        <dbReference type="ARBA" id="ARBA00007623"/>
    </source>
</evidence>
<evidence type="ECO:0000313" key="8">
    <source>
        <dbReference type="EMBL" id="CAK0882288.1"/>
    </source>
</evidence>
<feature type="region of interest" description="Disordered" evidence="6">
    <location>
        <begin position="127"/>
        <end position="246"/>
    </location>
</feature>
<evidence type="ECO:0000256" key="3">
    <source>
        <dbReference type="ARBA" id="ARBA00022801"/>
    </source>
</evidence>
<proteinExistence type="inferred from homology"/>
<feature type="domain" description="Calpain catalytic" evidence="7">
    <location>
        <begin position="335"/>
        <end position="740"/>
    </location>
</feature>
<name>A0ABN9W7X3_9DINO</name>
<feature type="compositionally biased region" description="Low complexity" evidence="6">
    <location>
        <begin position="213"/>
        <end position="227"/>
    </location>
</feature>
<evidence type="ECO:0000259" key="7">
    <source>
        <dbReference type="PROSITE" id="PS50203"/>
    </source>
</evidence>
<dbReference type="InterPro" id="IPR036213">
    <property type="entry name" value="Calpain_III_sf"/>
</dbReference>
<dbReference type="Gene3D" id="3.90.70.10">
    <property type="entry name" value="Cysteine proteinases"/>
    <property type="match status" value="1"/>
</dbReference>
<feature type="compositionally biased region" description="Basic and acidic residues" evidence="6">
    <location>
        <begin position="157"/>
        <end position="169"/>
    </location>
</feature>
<dbReference type="PANTHER" id="PTHR10183">
    <property type="entry name" value="CALPAIN"/>
    <property type="match status" value="1"/>
</dbReference>
<evidence type="ECO:0000256" key="5">
    <source>
        <dbReference type="PROSITE-ProRule" id="PRU00239"/>
    </source>
</evidence>
<organism evidence="8 9">
    <name type="scientific">Prorocentrum cordatum</name>
    <dbReference type="NCBI Taxonomy" id="2364126"/>
    <lineage>
        <taxon>Eukaryota</taxon>
        <taxon>Sar</taxon>
        <taxon>Alveolata</taxon>
        <taxon>Dinophyceae</taxon>
        <taxon>Prorocentrales</taxon>
        <taxon>Prorocentraceae</taxon>
        <taxon>Prorocentrum</taxon>
    </lineage>
</organism>
<dbReference type="SUPFAM" id="SSF54001">
    <property type="entry name" value="Cysteine proteinases"/>
    <property type="match status" value="1"/>
</dbReference>
<evidence type="ECO:0000313" key="9">
    <source>
        <dbReference type="Proteomes" id="UP001189429"/>
    </source>
</evidence>
<comment type="caution">
    <text evidence="5">Lacks conserved residue(s) required for the propagation of feature annotation.</text>
</comment>
<dbReference type="Gene3D" id="2.60.120.380">
    <property type="match status" value="1"/>
</dbReference>
<gene>
    <name evidence="8" type="ORF">PCOR1329_LOCUS64852</name>
</gene>
<dbReference type="SMART" id="SM00230">
    <property type="entry name" value="CysPc"/>
    <property type="match status" value="1"/>
</dbReference>
<dbReference type="InterPro" id="IPR038765">
    <property type="entry name" value="Papain-like_cys_pep_sf"/>
</dbReference>
<dbReference type="Proteomes" id="UP001189429">
    <property type="component" value="Unassembled WGS sequence"/>
</dbReference>
<keyword evidence="9" id="KW-1185">Reference proteome</keyword>
<dbReference type="PROSITE" id="PS50203">
    <property type="entry name" value="CALPAIN_CAT"/>
    <property type="match status" value="1"/>
</dbReference>
<evidence type="ECO:0000256" key="4">
    <source>
        <dbReference type="ARBA" id="ARBA00022807"/>
    </source>
</evidence>
<keyword evidence="3" id="KW-0378">Hydrolase</keyword>
<feature type="region of interest" description="Disordered" evidence="6">
    <location>
        <begin position="529"/>
        <end position="553"/>
    </location>
</feature>
<feature type="compositionally biased region" description="Low complexity" evidence="6">
    <location>
        <begin position="170"/>
        <end position="179"/>
    </location>
</feature>
<keyword evidence="4" id="KW-0788">Thiol protease</keyword>
<dbReference type="PANTHER" id="PTHR10183:SF379">
    <property type="entry name" value="CALPAIN-5"/>
    <property type="match status" value="1"/>
</dbReference>
<comment type="caution">
    <text evidence="8">The sequence shown here is derived from an EMBL/GenBank/DDBJ whole genome shotgun (WGS) entry which is preliminary data.</text>
</comment>
<dbReference type="EMBL" id="CAUYUJ010018282">
    <property type="protein sequence ID" value="CAK0882288.1"/>
    <property type="molecule type" value="Genomic_DNA"/>
</dbReference>
<protein>
    <recommendedName>
        <fullName evidence="7">Calpain catalytic domain-containing protein</fullName>
    </recommendedName>
</protein>
<sequence>MEPSGEEEKAAARVAALSPVSKARLARAQVERILEDPATFDFLCEQSFEAYDREGSGQLTLPDVFPMARGLLESLGRPANCDAVAAAWEVHCDKHQRVMSLEQFRHFLRALFKDGLDRGGAVYQDRSEEAHQGVRSGAASAGVQHDRSCTGVSPELAETRASQREDDGAARASLARAAAPEGQGGRGDGAPSAALGDGAPPAAAVPAAPPRPRQQQPAAAAQVTQDPRVTPTLSRPGVSQAAAGAVAWHTKPVAPEERAGGAALPPPLQDQLAEAFARLPPDAERLGRAARSAAAAPSVDLSSACFEGRPGVLTSLEAALARAYVLLGALEPTGLFEDADFGPRPSDPLGAAALSCECLPPEAAAPRAEDVAWLRPHEWQERGEVRFAGPLCAVEPGAFDNGWLASALGALALREPLLLGGAASGLQEPLGVFPRLFWDPEMRRRGLYCFRFTKHGQWLYVIIDDRLPCFSSSRLPLGISALRPDEGVPPLWAPLVEKAFAKLHGSYAALCPGVVDHALEDLTGWPTEMTRLPQRGVGGGGAPGEKSQEPSDDGLFESLRQELSAGSLLVCRAASSGAGAEPAPDELLVHVDADTVGLSGPTPFCTGVHRSPAYPVLQLAEVRARTGEGVRLVRLHDAAGFCGGHAWGGRWGDEHAAWRDDPGVADQLLSGAAGVPASGPHSLLPPRGRPRDCGRVLRRQALLDGGPGQAVPRGDHDGTFFMLFSDWLQVFGYLAVSRPLTPENGWAYRAWRGRWTQGTCGGTPLPICLRGRPAPLSTQEDWARNPQCRLALGGGEAAHVEVFATLQQRDARMVPGSTFPFDDRFHELFLSCHGLDAPGQRLDFLDKKRIVKPGGFSMISRRREVHLRLKLKAPGSYAFVPSLWEASIEAEEPFLLRLWLRCDPARMELEAPEQEGWEMLA</sequence>
<dbReference type="InterPro" id="IPR022684">
    <property type="entry name" value="Calpain_cysteine_protease"/>
</dbReference>
<reference evidence="8" key="1">
    <citation type="submission" date="2023-10" db="EMBL/GenBank/DDBJ databases">
        <authorList>
            <person name="Chen Y."/>
            <person name="Shah S."/>
            <person name="Dougan E. K."/>
            <person name="Thang M."/>
            <person name="Chan C."/>
        </authorList>
    </citation>
    <scope>NUCLEOTIDE SEQUENCE [LARGE SCALE GENOMIC DNA]</scope>
</reference>
<accession>A0ABN9W7X3</accession>